<gene>
    <name evidence="1" type="ORF">BLA29_008974</name>
</gene>
<proteinExistence type="predicted"/>
<evidence type="ECO:0000313" key="1">
    <source>
        <dbReference type="EMBL" id="OTF82712.1"/>
    </source>
</evidence>
<keyword evidence="2" id="KW-1185">Reference proteome</keyword>
<organism evidence="1 2">
    <name type="scientific">Euroglyphus maynei</name>
    <name type="common">Mayne's house dust mite</name>
    <dbReference type="NCBI Taxonomy" id="6958"/>
    <lineage>
        <taxon>Eukaryota</taxon>
        <taxon>Metazoa</taxon>
        <taxon>Ecdysozoa</taxon>
        <taxon>Arthropoda</taxon>
        <taxon>Chelicerata</taxon>
        <taxon>Arachnida</taxon>
        <taxon>Acari</taxon>
        <taxon>Acariformes</taxon>
        <taxon>Sarcoptiformes</taxon>
        <taxon>Astigmata</taxon>
        <taxon>Psoroptidia</taxon>
        <taxon>Analgoidea</taxon>
        <taxon>Pyroglyphidae</taxon>
        <taxon>Pyroglyphinae</taxon>
        <taxon>Euroglyphus</taxon>
    </lineage>
</organism>
<sequence length="60" mass="7446">MTINEENQFFLRKKYIKDVLNKCNKTKRVTMKIYGRKNVQFNLIIKQEFQKMKFTCHVMR</sequence>
<dbReference type="AlphaFoldDB" id="A0A1Y3BPJ4"/>
<protein>
    <submittedName>
        <fullName evidence="1">Uncharacterized protein</fullName>
    </submittedName>
</protein>
<accession>A0A1Y3BPJ4</accession>
<reference evidence="1 2" key="1">
    <citation type="submission" date="2017-03" db="EMBL/GenBank/DDBJ databases">
        <title>Genome Survey of Euroglyphus maynei.</title>
        <authorList>
            <person name="Arlian L.G."/>
            <person name="Morgan M.S."/>
            <person name="Rider S.D."/>
        </authorList>
    </citation>
    <scope>NUCLEOTIDE SEQUENCE [LARGE SCALE GENOMIC DNA]</scope>
    <source>
        <strain evidence="1">Arlian Lab</strain>
        <tissue evidence="1">Whole body</tissue>
    </source>
</reference>
<comment type="caution">
    <text evidence="1">The sequence shown here is derived from an EMBL/GenBank/DDBJ whole genome shotgun (WGS) entry which is preliminary data.</text>
</comment>
<evidence type="ECO:0000313" key="2">
    <source>
        <dbReference type="Proteomes" id="UP000194236"/>
    </source>
</evidence>
<name>A0A1Y3BPJ4_EURMA</name>
<dbReference type="EMBL" id="MUJZ01007090">
    <property type="protein sequence ID" value="OTF82712.1"/>
    <property type="molecule type" value="Genomic_DNA"/>
</dbReference>
<dbReference type="Proteomes" id="UP000194236">
    <property type="component" value="Unassembled WGS sequence"/>
</dbReference>